<dbReference type="RefSeq" id="WP_191245691.1">
    <property type="nucleotide sequence ID" value="NZ_BNAU01000003.1"/>
</dbReference>
<evidence type="ECO:0008006" key="3">
    <source>
        <dbReference type="Google" id="ProtNLM"/>
    </source>
</evidence>
<accession>A0ABQ3J0K5</accession>
<dbReference type="Proteomes" id="UP000605897">
    <property type="component" value="Unassembled WGS sequence"/>
</dbReference>
<name>A0ABQ3J0K5_9PSEU</name>
<dbReference type="EMBL" id="BNAU01000003">
    <property type="protein sequence ID" value="GHE99615.1"/>
    <property type="molecule type" value="Genomic_DNA"/>
</dbReference>
<comment type="caution">
    <text evidence="1">The sequence shown here is derived from an EMBL/GenBank/DDBJ whole genome shotgun (WGS) entry which is preliminary data.</text>
</comment>
<evidence type="ECO:0000313" key="1">
    <source>
        <dbReference type="EMBL" id="GHE99615.1"/>
    </source>
</evidence>
<organism evidence="1 2">
    <name type="scientific">Amycolatopsis deserti</name>
    <dbReference type="NCBI Taxonomy" id="185696"/>
    <lineage>
        <taxon>Bacteria</taxon>
        <taxon>Bacillati</taxon>
        <taxon>Actinomycetota</taxon>
        <taxon>Actinomycetes</taxon>
        <taxon>Pseudonocardiales</taxon>
        <taxon>Pseudonocardiaceae</taxon>
        <taxon>Amycolatopsis</taxon>
    </lineage>
</organism>
<proteinExistence type="predicted"/>
<sequence>MRAFALAGVAAALAVTVAGCEQSREYAVPERVCGVPVDPAVLAPLLPGGEQIADRSTDLGAGSGSCRVEVDNSTVLYLGHGVAPRDWDVLAEEGWKLANRGNPTPVAGVGKAAAVANDGAQASAECTYEGEPRLFVGFVGLERAEPVPEEIPARRDALVAFLKAWLPVAATAAGCVA</sequence>
<reference evidence="2" key="1">
    <citation type="journal article" date="2019" name="Int. J. Syst. Evol. Microbiol.">
        <title>The Global Catalogue of Microorganisms (GCM) 10K type strain sequencing project: providing services to taxonomists for standard genome sequencing and annotation.</title>
        <authorList>
            <consortium name="The Broad Institute Genomics Platform"/>
            <consortium name="The Broad Institute Genome Sequencing Center for Infectious Disease"/>
            <person name="Wu L."/>
            <person name="Ma J."/>
        </authorList>
    </citation>
    <scope>NUCLEOTIDE SEQUENCE [LARGE SCALE GENOMIC DNA]</scope>
    <source>
        <strain evidence="2">CGMCC 4.7677</strain>
    </source>
</reference>
<gene>
    <name evidence="1" type="ORF">GCM10017786_36020</name>
</gene>
<protein>
    <recommendedName>
        <fullName evidence="3">DUF3558 domain-containing protein</fullName>
    </recommendedName>
</protein>
<keyword evidence="2" id="KW-1185">Reference proteome</keyword>
<dbReference type="PROSITE" id="PS51257">
    <property type="entry name" value="PROKAR_LIPOPROTEIN"/>
    <property type="match status" value="1"/>
</dbReference>
<evidence type="ECO:0000313" key="2">
    <source>
        <dbReference type="Proteomes" id="UP000605897"/>
    </source>
</evidence>